<dbReference type="RefSeq" id="WP_267886035.1">
    <property type="nucleotide sequence ID" value="NZ_JAUQOP010000004.1"/>
</dbReference>
<dbReference type="EMBL" id="JAUQOP010000004">
    <property type="protein sequence ID" value="MDO7896244.1"/>
    <property type="molecule type" value="Genomic_DNA"/>
</dbReference>
<evidence type="ECO:0000313" key="2">
    <source>
        <dbReference type="Proteomes" id="UP001228019"/>
    </source>
</evidence>
<keyword evidence="2" id="KW-1185">Reference proteome</keyword>
<organism evidence="1 2">
    <name type="scientific">Pseudomonas citrulli</name>
    <dbReference type="NCBI Taxonomy" id="3064347"/>
    <lineage>
        <taxon>Bacteria</taxon>
        <taxon>Pseudomonadati</taxon>
        <taxon>Pseudomonadota</taxon>
        <taxon>Gammaproteobacteria</taxon>
        <taxon>Pseudomonadales</taxon>
        <taxon>Pseudomonadaceae</taxon>
        <taxon>Pseudomonas</taxon>
    </lineage>
</organism>
<gene>
    <name evidence="1" type="ORF">Q6A48_05000</name>
</gene>
<name>A0ABT9BWC5_9PSED</name>
<sequence>MPDRTRAILGIWIENTEGAKF</sequence>
<reference evidence="1 2" key="1">
    <citation type="submission" date="2023-07" db="EMBL/GenBank/DDBJ databases">
        <title>Identification of four novel Pseudomonas species associated with bacterial leaf spot of cucurbits.</title>
        <authorList>
            <person name="Fullem K.R."/>
        </authorList>
    </citation>
    <scope>NUCLEOTIDE SEQUENCE [LARGE SCALE GENOMIC DNA]</scope>
    <source>
        <strain evidence="1 2">K18</strain>
    </source>
</reference>
<proteinExistence type="predicted"/>
<accession>A0ABT9BWC5</accession>
<dbReference type="Proteomes" id="UP001228019">
    <property type="component" value="Unassembled WGS sequence"/>
</dbReference>
<comment type="caution">
    <text evidence="1">The sequence shown here is derived from an EMBL/GenBank/DDBJ whole genome shotgun (WGS) entry which is preliminary data.</text>
</comment>
<protein>
    <submittedName>
        <fullName evidence="1">Uncharacterized protein</fullName>
    </submittedName>
</protein>
<evidence type="ECO:0000313" key="1">
    <source>
        <dbReference type="EMBL" id="MDO7896244.1"/>
    </source>
</evidence>